<comment type="caution">
    <text evidence="3">The sequence shown here is derived from an EMBL/GenBank/DDBJ whole genome shotgun (WGS) entry which is preliminary data.</text>
</comment>
<gene>
    <name evidence="3" type="ORF">ACFFJH_07785</name>
</gene>
<proteinExistence type="predicted"/>
<feature type="signal peptide" evidence="1">
    <location>
        <begin position="1"/>
        <end position="18"/>
    </location>
</feature>
<reference evidence="3 4" key="1">
    <citation type="submission" date="2024-09" db="EMBL/GenBank/DDBJ databases">
        <authorList>
            <person name="Sun Q."/>
            <person name="Mori K."/>
        </authorList>
    </citation>
    <scope>NUCLEOTIDE SEQUENCE [LARGE SCALE GENOMIC DNA]</scope>
    <source>
        <strain evidence="3 4">CCM 8677</strain>
    </source>
</reference>
<dbReference type="InterPro" id="IPR008258">
    <property type="entry name" value="Transglycosylase_SLT_dom_1"/>
</dbReference>
<feature type="chain" id="PRO_5046358634" evidence="1">
    <location>
        <begin position="19"/>
        <end position="205"/>
    </location>
</feature>
<evidence type="ECO:0000259" key="2">
    <source>
        <dbReference type="Pfam" id="PF01464"/>
    </source>
</evidence>
<keyword evidence="4" id="KW-1185">Reference proteome</keyword>
<evidence type="ECO:0000313" key="4">
    <source>
        <dbReference type="Proteomes" id="UP001589844"/>
    </source>
</evidence>
<evidence type="ECO:0000256" key="1">
    <source>
        <dbReference type="SAM" id="SignalP"/>
    </source>
</evidence>
<protein>
    <submittedName>
        <fullName evidence="3">Transglycosylase SLT domain-containing protein</fullName>
    </submittedName>
</protein>
<accession>A0ABV6ID02</accession>
<dbReference type="EMBL" id="JBHLXJ010000008">
    <property type="protein sequence ID" value="MFC0349705.1"/>
    <property type="molecule type" value="Genomic_DNA"/>
</dbReference>
<feature type="domain" description="Transglycosylase SLT" evidence="2">
    <location>
        <begin position="45"/>
        <end position="149"/>
    </location>
</feature>
<dbReference type="SUPFAM" id="SSF53955">
    <property type="entry name" value="Lysozyme-like"/>
    <property type="match status" value="1"/>
</dbReference>
<evidence type="ECO:0000313" key="3">
    <source>
        <dbReference type="EMBL" id="MFC0349705.1"/>
    </source>
</evidence>
<sequence>MRWLIATFICAMCFTAMAQSIPPAAFKHKADLTRIAHAEWGLDAPIATFAAQIQQESGWNSQAVSRVGAEGMGQFMPATAKWWCSKYSISVINCQPKNPIWAMRSLAQYNLWLYKQIRAVDHCQRMAMTLSGFNGGLGWVFKDKELAFSKGLNPQIYFEQVELVNAGRSTANFKENRDYPRRILFRYEALYLTWGKGSCTSEVLR</sequence>
<dbReference type="RefSeq" id="WP_390211466.1">
    <property type="nucleotide sequence ID" value="NZ_JBHLXJ010000008.1"/>
</dbReference>
<dbReference type="Proteomes" id="UP001589844">
    <property type="component" value="Unassembled WGS sequence"/>
</dbReference>
<dbReference type="Pfam" id="PF01464">
    <property type="entry name" value="SLT"/>
    <property type="match status" value="1"/>
</dbReference>
<name>A0ABV6ID02_9BURK</name>
<organism evidence="3 4">
    <name type="scientific">Undibacterium danionis</name>
    <dbReference type="NCBI Taxonomy" id="1812100"/>
    <lineage>
        <taxon>Bacteria</taxon>
        <taxon>Pseudomonadati</taxon>
        <taxon>Pseudomonadota</taxon>
        <taxon>Betaproteobacteria</taxon>
        <taxon>Burkholderiales</taxon>
        <taxon>Oxalobacteraceae</taxon>
        <taxon>Undibacterium</taxon>
    </lineage>
</organism>
<dbReference type="Gene3D" id="1.10.530.10">
    <property type="match status" value="1"/>
</dbReference>
<dbReference type="InterPro" id="IPR023346">
    <property type="entry name" value="Lysozyme-like_dom_sf"/>
</dbReference>
<keyword evidence="1" id="KW-0732">Signal</keyword>